<dbReference type="AlphaFoldDB" id="A0A1H5XPE6"/>
<gene>
    <name evidence="1" type="ORF">SAMN05421877_10574</name>
</gene>
<reference evidence="2" key="1">
    <citation type="submission" date="2016-10" db="EMBL/GenBank/DDBJ databases">
        <authorList>
            <person name="Varghese N."/>
            <person name="Submissions S."/>
        </authorList>
    </citation>
    <scope>NUCLEOTIDE SEQUENCE [LARGE SCALE GENOMIC DNA]</scope>
    <source>
        <strain evidence="2">DSM 22361</strain>
    </source>
</reference>
<evidence type="ECO:0000313" key="2">
    <source>
        <dbReference type="Proteomes" id="UP000236731"/>
    </source>
</evidence>
<name>A0A1H5XPE6_9SPHI</name>
<sequence>MIRFINYILILTLFTTMFSCKKLDYEDNITPFGEVHFDISKTAISDYLKVKYNGNTIDFHQGIAGRVRVPQGESRFEFYDNRSGKVLLEKTINIDTANVEKFTLFQPTVDDPIAILDPNGQDDEEAAPEGFMKIKIANYLKEFLPQEKINIVMNLRYQQGRRYIYIPVDTIRNVGRNIGEEEFNIVKRAEIEPPVTAEIYYLSFYDSNTNEQLMNVVNTPYFSSLGLGNHLPFNAKHVYTIYLSLFETGYSANSFLQKDDIYYSINPILLYNDL</sequence>
<dbReference type="Proteomes" id="UP000236731">
    <property type="component" value="Unassembled WGS sequence"/>
</dbReference>
<dbReference type="OrthoDB" id="699667at2"/>
<dbReference type="PROSITE" id="PS51257">
    <property type="entry name" value="PROKAR_LIPOPROTEIN"/>
    <property type="match status" value="1"/>
</dbReference>
<organism evidence="1 2">
    <name type="scientific">Sphingobacterium lactis</name>
    <dbReference type="NCBI Taxonomy" id="797291"/>
    <lineage>
        <taxon>Bacteria</taxon>
        <taxon>Pseudomonadati</taxon>
        <taxon>Bacteroidota</taxon>
        <taxon>Sphingobacteriia</taxon>
        <taxon>Sphingobacteriales</taxon>
        <taxon>Sphingobacteriaceae</taxon>
        <taxon>Sphingobacterium</taxon>
    </lineage>
</organism>
<accession>A0A1H5XPE6</accession>
<evidence type="ECO:0000313" key="1">
    <source>
        <dbReference type="EMBL" id="SEG13639.1"/>
    </source>
</evidence>
<keyword evidence="2" id="KW-1185">Reference proteome</keyword>
<proteinExistence type="predicted"/>
<dbReference type="EMBL" id="FNUT01000005">
    <property type="protein sequence ID" value="SEG13639.1"/>
    <property type="molecule type" value="Genomic_DNA"/>
</dbReference>
<dbReference type="RefSeq" id="WP_103905996.1">
    <property type="nucleotide sequence ID" value="NZ_CP049246.1"/>
</dbReference>
<protein>
    <submittedName>
        <fullName evidence="1">Uncharacterized protein</fullName>
    </submittedName>
</protein>